<dbReference type="RefSeq" id="WP_137629683.1">
    <property type="nucleotide sequence ID" value="NZ_BJDJ01000034.1"/>
</dbReference>
<proteinExistence type="predicted"/>
<reference evidence="3" key="1">
    <citation type="journal article" date="2019" name="Int. J. Syst. Evol. Microbiol.">
        <title>The Global Catalogue of Microorganisms (GCM) 10K type strain sequencing project: providing services to taxonomists for standard genome sequencing and annotation.</title>
        <authorList>
            <consortium name="The Broad Institute Genomics Platform"/>
            <consortium name="The Broad Institute Genome Sequencing Center for Infectious Disease"/>
            <person name="Wu L."/>
            <person name="Ma J."/>
        </authorList>
    </citation>
    <scope>NUCLEOTIDE SEQUENCE [LARGE SCALE GENOMIC DNA]</scope>
    <source>
        <strain evidence="3">CCM 8933</strain>
    </source>
</reference>
<evidence type="ECO:0000256" key="1">
    <source>
        <dbReference type="SAM" id="SignalP"/>
    </source>
</evidence>
<evidence type="ECO:0000313" key="2">
    <source>
        <dbReference type="EMBL" id="MFC6180983.1"/>
    </source>
</evidence>
<keyword evidence="1" id="KW-0732">Signal</keyword>
<feature type="signal peptide" evidence="1">
    <location>
        <begin position="1"/>
        <end position="24"/>
    </location>
</feature>
<dbReference type="Proteomes" id="UP001596282">
    <property type="component" value="Unassembled WGS sequence"/>
</dbReference>
<sequence length="190" mass="21897">MSKLSKTIGAMTVLLSMTVIGVSATNTTASASTWHKGMPKVITKHKMWADHHRPFTNAKHRYYTRTYMFTSQTYASYDQELYYNDGKVYPTDTFFNGTSYINVPSPTYQTMGKKTYQIKSTLKRSGYGDQRFKFKLSGKQMTVWSKRLWNHIDPNEGTNRSQKKWHKLGVYSPIKGATSKSIEKSDPLYK</sequence>
<name>A0ABW1RZT3_9LACO</name>
<comment type="caution">
    <text evidence="2">The sequence shown here is derived from an EMBL/GenBank/DDBJ whole genome shotgun (WGS) entry which is preliminary data.</text>
</comment>
<dbReference type="EMBL" id="JBHSSC010000029">
    <property type="protein sequence ID" value="MFC6180983.1"/>
    <property type="molecule type" value="Genomic_DNA"/>
</dbReference>
<protein>
    <recommendedName>
        <fullName evidence="4">Extracellular protein</fullName>
    </recommendedName>
</protein>
<organism evidence="2 3">
    <name type="scientific">Lactiplantibacillus daowaiensis</name>
    <dbReference type="NCBI Taxonomy" id="2559918"/>
    <lineage>
        <taxon>Bacteria</taxon>
        <taxon>Bacillati</taxon>
        <taxon>Bacillota</taxon>
        <taxon>Bacilli</taxon>
        <taxon>Lactobacillales</taxon>
        <taxon>Lactobacillaceae</taxon>
        <taxon>Lactiplantibacillus</taxon>
    </lineage>
</organism>
<feature type="chain" id="PRO_5046714358" description="Extracellular protein" evidence="1">
    <location>
        <begin position="25"/>
        <end position="190"/>
    </location>
</feature>
<evidence type="ECO:0000313" key="3">
    <source>
        <dbReference type="Proteomes" id="UP001596282"/>
    </source>
</evidence>
<evidence type="ECO:0008006" key="4">
    <source>
        <dbReference type="Google" id="ProtNLM"/>
    </source>
</evidence>
<accession>A0ABW1RZT3</accession>
<gene>
    <name evidence="2" type="ORF">ACFP5Y_07115</name>
</gene>
<keyword evidence="3" id="KW-1185">Reference proteome</keyword>